<name>A0A451EQ84_9GAMM</name>
<dbReference type="GO" id="GO:0043190">
    <property type="term" value="C:ATP-binding cassette (ABC) transporter complex"/>
    <property type="evidence" value="ECO:0007669"/>
    <property type="project" value="InterPro"/>
</dbReference>
<feature type="transmembrane region" description="Helical" evidence="6">
    <location>
        <begin position="108"/>
        <end position="134"/>
    </location>
</feature>
<organism evidence="8 9">
    <name type="scientific">Entomomonas moraniae</name>
    <dbReference type="NCBI Taxonomy" id="2213226"/>
    <lineage>
        <taxon>Bacteria</taxon>
        <taxon>Pseudomonadati</taxon>
        <taxon>Pseudomonadota</taxon>
        <taxon>Gammaproteobacteria</taxon>
        <taxon>Pseudomonadales</taxon>
        <taxon>Pseudomonadaceae</taxon>
        <taxon>Entomomonas</taxon>
    </lineage>
</organism>
<dbReference type="NCBIfam" id="NF011648">
    <property type="entry name" value="PRK15066.1"/>
    <property type="match status" value="1"/>
</dbReference>
<dbReference type="PANTHER" id="PTHR43332">
    <property type="entry name" value="INNER MEMBRANE TRANSPORT PERMEASE YADH-RELATED"/>
    <property type="match status" value="1"/>
</dbReference>
<dbReference type="RefSeq" id="WP_127164650.1">
    <property type="nucleotide sequence ID" value="NZ_CP029822.1"/>
</dbReference>
<keyword evidence="5 6" id="KW-0472">Membrane</keyword>
<comment type="subcellular location">
    <subcellularLocation>
        <location evidence="6">Cell inner membrane</location>
        <topology evidence="6">Multi-pass membrane protein</topology>
    </subcellularLocation>
    <subcellularLocation>
        <location evidence="1">Membrane</location>
        <topology evidence="1">Multi-pass membrane protein</topology>
    </subcellularLocation>
</comment>
<evidence type="ECO:0000256" key="1">
    <source>
        <dbReference type="ARBA" id="ARBA00004141"/>
    </source>
</evidence>
<dbReference type="InterPro" id="IPR013525">
    <property type="entry name" value="ABC2_TM"/>
</dbReference>
<dbReference type="EMBL" id="CP029822">
    <property type="protein sequence ID" value="AZS51992.1"/>
    <property type="molecule type" value="Genomic_DNA"/>
</dbReference>
<keyword evidence="3 6" id="KW-0812">Transmembrane</keyword>
<keyword evidence="6" id="KW-0813">Transport</keyword>
<evidence type="ECO:0000313" key="8">
    <source>
        <dbReference type="EMBL" id="AZS51992.1"/>
    </source>
</evidence>
<sequence length="259" mass="28795">MNIELTTNLIALRTIVFREINRFMRIWPQTLLPPAITMALYFIIFGKLIGSRIGDMGGFDYIQYIVPGLIMMSVITNSYSNVVSSFFGAKFHRSIEELLISPVSPHTILFGFITGGILRGLAVGFIVSILSLFFTKLDIHHIGITLLVVILTAAVFSLAGFINAVYARNFDDISIVPTFVLTPLTYLGGVFYSIDLLPKFWQDVSLINPILHMVNAFRYGILGVSDINIYIAISFLVAATILLYVASLYLLKTGKGLRQ</sequence>
<dbReference type="PANTHER" id="PTHR43332:SF2">
    <property type="entry name" value="INNER MEMBRANE TRANSPORT PERMEASE YADH"/>
    <property type="match status" value="1"/>
</dbReference>
<feature type="transmembrane region" description="Helical" evidence="6">
    <location>
        <begin position="31"/>
        <end position="49"/>
    </location>
</feature>
<dbReference type="PROSITE" id="PS51012">
    <property type="entry name" value="ABC_TM2"/>
    <property type="match status" value="1"/>
</dbReference>
<dbReference type="AlphaFoldDB" id="A0A451EQ84"/>
<keyword evidence="9" id="KW-1185">Reference proteome</keyword>
<protein>
    <recommendedName>
        <fullName evidence="6">Transport permease protein</fullName>
    </recommendedName>
</protein>
<dbReference type="Pfam" id="PF01061">
    <property type="entry name" value="ABC2_membrane"/>
    <property type="match status" value="1"/>
</dbReference>
<gene>
    <name evidence="8" type="ORF">DM558_14975</name>
</gene>
<feature type="domain" description="ABC transmembrane type-2" evidence="7">
    <location>
        <begin position="25"/>
        <end position="254"/>
    </location>
</feature>
<dbReference type="GO" id="GO:0140359">
    <property type="term" value="F:ABC-type transporter activity"/>
    <property type="evidence" value="ECO:0007669"/>
    <property type="project" value="InterPro"/>
</dbReference>
<comment type="similarity">
    <text evidence="2 6">Belongs to the ABC-2 integral membrane protein family.</text>
</comment>
<keyword evidence="6" id="KW-1003">Cell membrane</keyword>
<evidence type="ECO:0000256" key="2">
    <source>
        <dbReference type="ARBA" id="ARBA00007783"/>
    </source>
</evidence>
<dbReference type="Proteomes" id="UP000273143">
    <property type="component" value="Chromosome"/>
</dbReference>
<feature type="transmembrane region" description="Helical" evidence="6">
    <location>
        <begin position="173"/>
        <end position="192"/>
    </location>
</feature>
<feature type="transmembrane region" description="Helical" evidence="6">
    <location>
        <begin position="61"/>
        <end position="80"/>
    </location>
</feature>
<evidence type="ECO:0000256" key="4">
    <source>
        <dbReference type="ARBA" id="ARBA00022989"/>
    </source>
</evidence>
<proteinExistence type="inferred from homology"/>
<feature type="transmembrane region" description="Helical" evidence="6">
    <location>
        <begin position="227"/>
        <end position="251"/>
    </location>
</feature>
<evidence type="ECO:0000259" key="7">
    <source>
        <dbReference type="PROSITE" id="PS51012"/>
    </source>
</evidence>
<dbReference type="PIRSF" id="PIRSF006648">
    <property type="entry name" value="DrrB"/>
    <property type="match status" value="1"/>
</dbReference>
<evidence type="ECO:0000256" key="6">
    <source>
        <dbReference type="RuleBase" id="RU361157"/>
    </source>
</evidence>
<accession>A0A451EQ84</accession>
<evidence type="ECO:0000256" key="5">
    <source>
        <dbReference type="ARBA" id="ARBA00023136"/>
    </source>
</evidence>
<dbReference type="KEGG" id="emo:DM558_14975"/>
<evidence type="ECO:0000313" key="9">
    <source>
        <dbReference type="Proteomes" id="UP000273143"/>
    </source>
</evidence>
<reference evidence="9" key="1">
    <citation type="submission" date="2018-06" db="EMBL/GenBank/DDBJ databases">
        <title>Complete genome of Pseudomonas insecticola strain QZS01.</title>
        <authorList>
            <person name="Wang J."/>
            <person name="Su Q."/>
        </authorList>
    </citation>
    <scope>NUCLEOTIDE SEQUENCE [LARGE SCALE GENOMIC DNA]</scope>
    <source>
        <strain evidence="9">QZS01</strain>
    </source>
</reference>
<keyword evidence="4 6" id="KW-1133">Transmembrane helix</keyword>
<evidence type="ECO:0000256" key="3">
    <source>
        <dbReference type="ARBA" id="ARBA00022692"/>
    </source>
</evidence>
<dbReference type="InterPro" id="IPR052522">
    <property type="entry name" value="ABC-2_transport_permease"/>
</dbReference>
<dbReference type="InterPro" id="IPR000412">
    <property type="entry name" value="ABC_2_transport"/>
</dbReference>
<feature type="transmembrane region" description="Helical" evidence="6">
    <location>
        <begin position="146"/>
        <end position="167"/>
    </location>
</feature>
<dbReference type="InterPro" id="IPR047817">
    <property type="entry name" value="ABC2_TM_bact-type"/>
</dbReference>